<feature type="non-terminal residue" evidence="2">
    <location>
        <position position="1"/>
    </location>
</feature>
<dbReference type="EMBL" id="KQ965394">
    <property type="protein sequence ID" value="KXN64591.1"/>
    <property type="molecule type" value="Genomic_DNA"/>
</dbReference>
<evidence type="ECO:0000313" key="2">
    <source>
        <dbReference type="EMBL" id="KXN64591.1"/>
    </source>
</evidence>
<organism evidence="2 3">
    <name type="scientific">Conidiobolus coronatus (strain ATCC 28846 / CBS 209.66 / NRRL 28638)</name>
    <name type="common">Delacroixia coronata</name>
    <dbReference type="NCBI Taxonomy" id="796925"/>
    <lineage>
        <taxon>Eukaryota</taxon>
        <taxon>Fungi</taxon>
        <taxon>Fungi incertae sedis</taxon>
        <taxon>Zoopagomycota</taxon>
        <taxon>Entomophthoromycotina</taxon>
        <taxon>Entomophthoromycetes</taxon>
        <taxon>Entomophthorales</taxon>
        <taxon>Ancylistaceae</taxon>
        <taxon>Conidiobolus</taxon>
    </lineage>
</organism>
<dbReference type="GO" id="GO:0005635">
    <property type="term" value="C:nuclear envelope"/>
    <property type="evidence" value="ECO:0007669"/>
    <property type="project" value="TreeGrafter"/>
</dbReference>
<sequence>YNACGLASHELFDYLDFNTWFKERLITEIQQQTPGHHVLKFRIAWLIGRWVGVKLPKETRPLVYETLLHLMQPSNDDGPSTIVQITAISALRDCVDDWDFEPSRFLPYLAQVLPLLSQAIAQVDEIELKMKVVNCLSIIIERMEQEIAPFTPSITELLPNLWQLEGEGENLLKSSIVTMVTKLVKSIKQDPVSLLPIISEIVRHSTDLNNEAHIYLLEDGIDLWAATLINSASLTPILIDLLPCAIPLLSIASEVLAKVLLVVESYFLMNTTKVVEAAGVPLLETLSASLTEVRPDACAMICRVIETPMTLTNNSAQIQQLFIQSGLLQRLLDLTLSTEEPPSNQTKYLLLISRFIIWDPSNFLNYLINYWQQQTPQLISKFIEIWIDRIDVMIDTRHRKLNSLALASLLQTPPNTPELTTLTALVYAKLPDFMTVWTSCLAEVSEFESGDAMVYHSEYSSQKVEQLGETEIDGTLEEDRRSIIPEVDIVFNTNLKLTIWHSLERAQLHSPQLIQEYLSKVDQLVIDQIKP</sequence>
<dbReference type="GO" id="GO:0005829">
    <property type="term" value="C:cytosol"/>
    <property type="evidence" value="ECO:0007669"/>
    <property type="project" value="TreeGrafter"/>
</dbReference>
<dbReference type="PANTHER" id="PTHR10997:SF7">
    <property type="entry name" value="IMPORTIN-11"/>
    <property type="match status" value="1"/>
</dbReference>
<feature type="domain" description="Importin-7/11-like TPR repeats" evidence="1">
    <location>
        <begin position="175"/>
        <end position="530"/>
    </location>
</feature>
<dbReference type="InterPro" id="IPR058669">
    <property type="entry name" value="TPR_IPO7/11-like"/>
</dbReference>
<evidence type="ECO:0000313" key="3">
    <source>
        <dbReference type="Proteomes" id="UP000070444"/>
    </source>
</evidence>
<gene>
    <name evidence="2" type="ORF">CONCODRAFT_164278</name>
</gene>
<dbReference type="STRING" id="796925.A0A137NPC9"/>
<accession>A0A137NPC9</accession>
<dbReference type="Gene3D" id="1.25.10.10">
    <property type="entry name" value="Leucine-rich Repeat Variant"/>
    <property type="match status" value="1"/>
</dbReference>
<dbReference type="InterPro" id="IPR016024">
    <property type="entry name" value="ARM-type_fold"/>
</dbReference>
<proteinExistence type="predicted"/>
<dbReference type="SUPFAM" id="SSF48371">
    <property type="entry name" value="ARM repeat"/>
    <property type="match status" value="1"/>
</dbReference>
<dbReference type="AlphaFoldDB" id="A0A137NPC9"/>
<protein>
    <submittedName>
        <fullName evidence="2">ARM repeat-containing protein</fullName>
    </submittedName>
</protein>
<dbReference type="GO" id="GO:0006606">
    <property type="term" value="P:protein import into nucleus"/>
    <property type="evidence" value="ECO:0007669"/>
    <property type="project" value="TreeGrafter"/>
</dbReference>
<dbReference type="OrthoDB" id="361693at2759"/>
<dbReference type="InterPro" id="IPR011989">
    <property type="entry name" value="ARM-like"/>
</dbReference>
<evidence type="ECO:0000259" key="1">
    <source>
        <dbReference type="Pfam" id="PF25758"/>
    </source>
</evidence>
<dbReference type="OMA" id="DACAMIC"/>
<keyword evidence="3" id="KW-1185">Reference proteome</keyword>
<reference evidence="2 3" key="1">
    <citation type="journal article" date="2015" name="Genome Biol. Evol.">
        <title>Phylogenomic analyses indicate that early fungi evolved digesting cell walls of algal ancestors of land plants.</title>
        <authorList>
            <person name="Chang Y."/>
            <person name="Wang S."/>
            <person name="Sekimoto S."/>
            <person name="Aerts A.L."/>
            <person name="Choi C."/>
            <person name="Clum A."/>
            <person name="LaButti K.M."/>
            <person name="Lindquist E.A."/>
            <person name="Yee Ngan C."/>
            <person name="Ohm R.A."/>
            <person name="Salamov A.A."/>
            <person name="Grigoriev I.V."/>
            <person name="Spatafora J.W."/>
            <person name="Berbee M.L."/>
        </authorList>
    </citation>
    <scope>NUCLEOTIDE SEQUENCE [LARGE SCALE GENOMIC DNA]</scope>
    <source>
        <strain evidence="2 3">NRRL 28638</strain>
    </source>
</reference>
<name>A0A137NPC9_CONC2</name>
<dbReference type="PANTHER" id="PTHR10997">
    <property type="entry name" value="IMPORTIN-7, 8, 11"/>
    <property type="match status" value="1"/>
</dbReference>
<dbReference type="Pfam" id="PF25758">
    <property type="entry name" value="TPR_IPO11"/>
    <property type="match status" value="1"/>
</dbReference>
<dbReference type="Proteomes" id="UP000070444">
    <property type="component" value="Unassembled WGS sequence"/>
</dbReference>